<proteinExistence type="predicted"/>
<reference evidence="2 3" key="1">
    <citation type="submission" date="2019-03" db="EMBL/GenBank/DDBJ databases">
        <title>Genomic Encyclopedia of Archaeal and Bacterial Type Strains, Phase II (KMG-II): from individual species to whole genera.</title>
        <authorList>
            <person name="Goeker M."/>
        </authorList>
    </citation>
    <scope>NUCLEOTIDE SEQUENCE [LARGE SCALE GENOMIC DNA]</scope>
    <source>
        <strain evidence="2 3">DSM 24782</strain>
    </source>
</reference>
<comment type="caution">
    <text evidence="2">The sequence shown here is derived from an EMBL/GenBank/DDBJ whole genome shotgun (WGS) entry which is preliminary data.</text>
</comment>
<organism evidence="2 3">
    <name type="scientific">Amnibacterium kyonggiense</name>
    <dbReference type="NCBI Taxonomy" id="595671"/>
    <lineage>
        <taxon>Bacteria</taxon>
        <taxon>Bacillati</taxon>
        <taxon>Actinomycetota</taxon>
        <taxon>Actinomycetes</taxon>
        <taxon>Micrococcales</taxon>
        <taxon>Microbacteriaceae</taxon>
        <taxon>Amnibacterium</taxon>
    </lineage>
</organism>
<protein>
    <submittedName>
        <fullName evidence="2">Uncharacterized protein</fullName>
    </submittedName>
</protein>
<dbReference type="Proteomes" id="UP000295344">
    <property type="component" value="Unassembled WGS sequence"/>
</dbReference>
<evidence type="ECO:0000256" key="1">
    <source>
        <dbReference type="SAM" id="Phobius"/>
    </source>
</evidence>
<keyword evidence="3" id="KW-1185">Reference proteome</keyword>
<name>A0A4R7FQ54_9MICO</name>
<accession>A0A4R7FQ54</accession>
<evidence type="ECO:0000313" key="2">
    <source>
        <dbReference type="EMBL" id="TDS79902.1"/>
    </source>
</evidence>
<gene>
    <name evidence="2" type="ORF">CLV52_0448</name>
</gene>
<feature type="transmembrane region" description="Helical" evidence="1">
    <location>
        <begin position="15"/>
        <end position="36"/>
    </location>
</feature>
<sequence>MTTATDAPPRETTPVWDALIGVVFPGLLLSLVYDLAGTWSMSQTFGGEGDSGWVDFDGHPIDHPPILGNATLTVAPEVEAG</sequence>
<dbReference type="RefSeq" id="WP_133764445.1">
    <property type="nucleotide sequence ID" value="NZ_BAAARP010000001.1"/>
</dbReference>
<keyword evidence="1" id="KW-0472">Membrane</keyword>
<evidence type="ECO:0000313" key="3">
    <source>
        <dbReference type="Proteomes" id="UP000295344"/>
    </source>
</evidence>
<keyword evidence="1" id="KW-0812">Transmembrane</keyword>
<keyword evidence="1" id="KW-1133">Transmembrane helix</keyword>
<dbReference type="EMBL" id="SOAM01000001">
    <property type="protein sequence ID" value="TDS79902.1"/>
    <property type="molecule type" value="Genomic_DNA"/>
</dbReference>
<dbReference type="AlphaFoldDB" id="A0A4R7FQ54"/>